<feature type="compositionally biased region" description="Polar residues" evidence="1">
    <location>
        <begin position="513"/>
        <end position="529"/>
    </location>
</feature>
<organism evidence="2 3">
    <name type="scientific">Bicyclus anynana</name>
    <name type="common">Squinting bush brown butterfly</name>
    <dbReference type="NCBI Taxonomy" id="110368"/>
    <lineage>
        <taxon>Eukaryota</taxon>
        <taxon>Metazoa</taxon>
        <taxon>Ecdysozoa</taxon>
        <taxon>Arthropoda</taxon>
        <taxon>Hexapoda</taxon>
        <taxon>Insecta</taxon>
        <taxon>Pterygota</taxon>
        <taxon>Neoptera</taxon>
        <taxon>Endopterygota</taxon>
        <taxon>Lepidoptera</taxon>
        <taxon>Glossata</taxon>
        <taxon>Ditrysia</taxon>
        <taxon>Papilionoidea</taxon>
        <taxon>Nymphalidae</taxon>
        <taxon>Satyrinae</taxon>
        <taxon>Satyrini</taxon>
        <taxon>Mycalesina</taxon>
        <taxon>Bicyclus</taxon>
    </lineage>
</organism>
<feature type="region of interest" description="Disordered" evidence="1">
    <location>
        <begin position="509"/>
        <end position="534"/>
    </location>
</feature>
<dbReference type="KEGG" id="bany:112052720"/>
<feature type="compositionally biased region" description="Basic and acidic residues" evidence="1">
    <location>
        <begin position="156"/>
        <end position="183"/>
    </location>
</feature>
<dbReference type="AlphaFoldDB" id="A0A6J1NS27"/>
<gene>
    <name evidence="3" type="primary">LOC112052720</name>
</gene>
<feature type="compositionally biased region" description="Polar residues" evidence="1">
    <location>
        <begin position="565"/>
        <end position="575"/>
    </location>
</feature>
<feature type="compositionally biased region" description="Low complexity" evidence="1">
    <location>
        <begin position="576"/>
        <end position="586"/>
    </location>
</feature>
<keyword evidence="2" id="KW-1185">Reference proteome</keyword>
<proteinExistence type="predicted"/>
<protein>
    <submittedName>
        <fullName evidence="3">Uncharacterized protein LOC112052720 isoform X1</fullName>
    </submittedName>
</protein>
<dbReference type="OrthoDB" id="7462635at2759"/>
<sequence length="1037" mass="119926">MHQYAGFITNLHWRRNFPFCTIFMCRCRIINSSKFSCNLGTSSQPDTKTSSSIEISVSDIKSKITDIEQQLSTVSKHCQDLSCVEESFKEESEIISLQSQQNVEAMKNTESSAAKDVETKLLYKSLNSQDRYNNKKYSVSAKQNDNANEISSDTQSVDRGDRQDFKYKRENIKFENERPERPEYAPVRPKRTHRKYKTTGPINSRISFHSLVDKGNKYYTKPRYSSHHEKRHSRKEYTEPLISKEHSNKEAFRDILKNNERERGDRHKSKRTKRVYSDVDKHFIESIIKKQYKPVKLFGRRDSGFSQFSAPVCRDQELVVGGDDIHEGIELCSCCFDKCRRKRHHCAPQSDFDMRSICDTRLYSSKRNRRVKEREINDYNNSALYDVVPVKEKSSPKTRKKFTDDYISYQCCKEVPPSPRSNRPRLNLKVQHCEDYEDTLYNERIQYRKISPTRDVRKKFLNVMDSDESADCYPQKIQPIIYNNQKSRKLVLTEEDVETMSSLQHPKVAKEQVNISNNDTTLNTQLTESATDKPDRTLSEIKDILKTLMLEIKKESSFSEKSDGTSKNNNKLTQENSNTLPNSNNNYRQIPPFMPTFPNPCCYPVLPVCPMSCMQNGYVISSPSYTCNMCAKTSKEHACLGNDSNNKSTPVEEMNETQELIKEIYKCVSQKPKYHQTRKYDGHGTISARSKSEHLLDKNLLAGGYPGGSSKASKLDAKIGTSHLKCYSKSCEAFGSRIPSDTYNTDARCSDTILDKLSLEVTQSCSETDLSAYISEEKVKRGKLSKVLNSFKLFKNKKKNVLEEMNETESTVEDIPKSPYNQHIQSYAMHSQEYYNAPPLGQYCCPSRHKCLPQNYTHTPPNNFSNKNNNNYHDRAPDRQCFPKYPRAPPYPNCDNFYDQIPPQVPVCLREIEVKSIGIQSDRKESILEKIIKKIPAQQASNQGASRHATFDSKKNNFWKSFPDNANQNHHDTINFSYKTQKDLAQRDMNLKNAMIKKLFYKRNPFSPSNLIMRTLLGKNKSLYDNPPQAFKPRMFF</sequence>
<feature type="compositionally biased region" description="Basic residues" evidence="1">
    <location>
        <begin position="188"/>
        <end position="197"/>
    </location>
</feature>
<name>A0A6J1NS27_BICAN</name>
<feature type="region of interest" description="Disordered" evidence="1">
    <location>
        <begin position="556"/>
        <end position="586"/>
    </location>
</feature>
<dbReference type="GeneID" id="112052720"/>
<feature type="region of interest" description="Disordered" evidence="1">
    <location>
        <begin position="140"/>
        <end position="201"/>
    </location>
</feature>
<evidence type="ECO:0000256" key="1">
    <source>
        <dbReference type="SAM" id="MobiDB-lite"/>
    </source>
</evidence>
<evidence type="ECO:0000313" key="3">
    <source>
        <dbReference type="RefSeq" id="XP_023947668.2"/>
    </source>
</evidence>
<dbReference type="Proteomes" id="UP001652582">
    <property type="component" value="Chromosome 5"/>
</dbReference>
<dbReference type="RefSeq" id="XP_023947668.2">
    <property type="nucleotide sequence ID" value="XM_024091900.2"/>
</dbReference>
<feature type="compositionally biased region" description="Polar residues" evidence="1">
    <location>
        <begin position="140"/>
        <end position="155"/>
    </location>
</feature>
<evidence type="ECO:0000313" key="2">
    <source>
        <dbReference type="Proteomes" id="UP001652582"/>
    </source>
</evidence>
<accession>A0A6J1NS27</accession>
<reference evidence="3" key="1">
    <citation type="submission" date="2025-08" db="UniProtKB">
        <authorList>
            <consortium name="RefSeq"/>
        </authorList>
    </citation>
    <scope>IDENTIFICATION</scope>
</reference>